<gene>
    <name evidence="1" type="ORF">Pcinc_030997</name>
</gene>
<dbReference type="AlphaFoldDB" id="A0AAE1EXK0"/>
<dbReference type="PANTHER" id="PTHR46880:SF5">
    <property type="entry name" value="DUF4371 DOMAIN-CONTAINING PROTEIN"/>
    <property type="match status" value="1"/>
</dbReference>
<evidence type="ECO:0008006" key="3">
    <source>
        <dbReference type="Google" id="ProtNLM"/>
    </source>
</evidence>
<dbReference type="EMBL" id="JAWQEG010004059">
    <property type="protein sequence ID" value="KAK3863207.1"/>
    <property type="molecule type" value="Genomic_DNA"/>
</dbReference>
<reference evidence="1" key="1">
    <citation type="submission" date="2023-10" db="EMBL/GenBank/DDBJ databases">
        <title>Genome assemblies of two species of porcelain crab, Petrolisthes cinctipes and Petrolisthes manimaculis (Anomura: Porcellanidae).</title>
        <authorList>
            <person name="Angst P."/>
        </authorList>
    </citation>
    <scope>NUCLEOTIDE SEQUENCE</scope>
    <source>
        <strain evidence="1">PB745_01</strain>
        <tissue evidence="1">Gill</tissue>
    </source>
</reference>
<keyword evidence="2" id="KW-1185">Reference proteome</keyword>
<dbReference type="SUPFAM" id="SSF53098">
    <property type="entry name" value="Ribonuclease H-like"/>
    <property type="match status" value="1"/>
</dbReference>
<organism evidence="1 2">
    <name type="scientific">Petrolisthes cinctipes</name>
    <name type="common">Flat porcelain crab</name>
    <dbReference type="NCBI Taxonomy" id="88211"/>
    <lineage>
        <taxon>Eukaryota</taxon>
        <taxon>Metazoa</taxon>
        <taxon>Ecdysozoa</taxon>
        <taxon>Arthropoda</taxon>
        <taxon>Crustacea</taxon>
        <taxon>Multicrustacea</taxon>
        <taxon>Malacostraca</taxon>
        <taxon>Eumalacostraca</taxon>
        <taxon>Eucarida</taxon>
        <taxon>Decapoda</taxon>
        <taxon>Pleocyemata</taxon>
        <taxon>Anomura</taxon>
        <taxon>Galatheoidea</taxon>
        <taxon>Porcellanidae</taxon>
        <taxon>Petrolisthes</taxon>
    </lineage>
</organism>
<dbReference type="InterPro" id="IPR012337">
    <property type="entry name" value="RNaseH-like_sf"/>
</dbReference>
<name>A0AAE1EXK0_PETCI</name>
<protein>
    <recommendedName>
        <fullName evidence="3">DUF4371 domain-containing protein</fullName>
    </recommendedName>
</protein>
<dbReference type="Proteomes" id="UP001286313">
    <property type="component" value="Unassembled WGS sequence"/>
</dbReference>
<comment type="caution">
    <text evidence="1">The sequence shown here is derived from an EMBL/GenBank/DDBJ whole genome shotgun (WGS) entry which is preliminary data.</text>
</comment>
<evidence type="ECO:0000313" key="1">
    <source>
        <dbReference type="EMBL" id="KAK3863207.1"/>
    </source>
</evidence>
<evidence type="ECO:0000313" key="2">
    <source>
        <dbReference type="Proteomes" id="UP001286313"/>
    </source>
</evidence>
<sequence>MLSNLLNDIGDSEYSLIIDESTDISARKKLCVVVRYPSCKKRRILTSFLGLIELQRAVPDALIEFLERCVKLNVKRCTGLATDGCNTMVGAHNSVISRFRELNPNITHIKCICHSLQLCTSYAMKKLPPHLEFMVAETHRYFANSTLRQQKYVALYATINLLPPYSSE</sequence>
<accession>A0AAE1EXK0</accession>
<proteinExistence type="predicted"/>
<dbReference type="PANTHER" id="PTHR46880">
    <property type="entry name" value="RAS-ASSOCIATING DOMAIN-CONTAINING PROTEIN"/>
    <property type="match status" value="1"/>
</dbReference>